<dbReference type="EC" id="3.1.-.-" evidence="8"/>
<dbReference type="EMBL" id="FOXF01000001">
    <property type="protein sequence ID" value="SFO98069.1"/>
    <property type="molecule type" value="Genomic_DNA"/>
</dbReference>
<evidence type="ECO:0000313" key="11">
    <source>
        <dbReference type="Proteomes" id="UP000243745"/>
    </source>
</evidence>
<dbReference type="InterPro" id="IPR023091">
    <property type="entry name" value="MetalPrtase_cat_dom_sf_prd"/>
</dbReference>
<dbReference type="GO" id="GO:0004222">
    <property type="term" value="F:metalloendopeptidase activity"/>
    <property type="evidence" value="ECO:0007669"/>
    <property type="project" value="InterPro"/>
</dbReference>
<gene>
    <name evidence="8" type="primary">ybeY</name>
    <name evidence="10" type="ORF">SAMN02910344_00085</name>
</gene>
<feature type="compositionally biased region" description="Acidic residues" evidence="9">
    <location>
        <begin position="94"/>
        <end position="128"/>
    </location>
</feature>
<keyword evidence="6 8" id="KW-0378">Hydrolase</keyword>
<dbReference type="InterPro" id="IPR020549">
    <property type="entry name" value="YbeY_CS"/>
</dbReference>
<evidence type="ECO:0000256" key="9">
    <source>
        <dbReference type="SAM" id="MobiDB-lite"/>
    </source>
</evidence>
<keyword evidence="8" id="KW-0963">Cytoplasm</keyword>
<proteinExistence type="inferred from homology"/>
<feature type="region of interest" description="Disordered" evidence="9">
    <location>
        <begin position="94"/>
        <end position="145"/>
    </location>
</feature>
<evidence type="ECO:0000313" key="10">
    <source>
        <dbReference type="EMBL" id="SFO98069.1"/>
    </source>
</evidence>
<evidence type="ECO:0000256" key="6">
    <source>
        <dbReference type="ARBA" id="ARBA00022801"/>
    </source>
</evidence>
<evidence type="ECO:0000256" key="1">
    <source>
        <dbReference type="ARBA" id="ARBA00010875"/>
    </source>
</evidence>
<dbReference type="SUPFAM" id="SSF55486">
    <property type="entry name" value="Metalloproteases ('zincins'), catalytic domain"/>
    <property type="match status" value="1"/>
</dbReference>
<sequence>MSTETNKDEEYIEGPISIDLQYAVDDRSNLPSIDSLLKYATAAITGFRPEAEITIRIVEPDESHQLNLEYRGKDRPTNVLSFPATEDDDVFFFDDEDEEDGDFDESLQEDETEADESAEEEFTTDVDPEELKNAEEDDEDEQNPFDSLYIGDLVICRDVVEREAREQNKPLEAHWAHMVVHGCLHLLGFDHIDDEEAEEMEGHETEIMLSLGFADPYQEDEY</sequence>
<dbReference type="Pfam" id="PF02130">
    <property type="entry name" value="YbeY"/>
    <property type="match status" value="1"/>
</dbReference>
<keyword evidence="11" id="KW-1185">Reference proteome</keyword>
<dbReference type="InterPro" id="IPR002036">
    <property type="entry name" value="YbeY"/>
</dbReference>
<feature type="binding site" evidence="8">
    <location>
        <position position="181"/>
    </location>
    <ligand>
        <name>Zn(2+)</name>
        <dbReference type="ChEBI" id="CHEBI:29105"/>
        <note>catalytic</note>
    </ligand>
</feature>
<comment type="similarity">
    <text evidence="1 8">Belongs to the endoribonuclease YbeY family.</text>
</comment>
<dbReference type="GO" id="GO:0008270">
    <property type="term" value="F:zinc ion binding"/>
    <property type="evidence" value="ECO:0007669"/>
    <property type="project" value="UniProtKB-UniRule"/>
</dbReference>
<keyword evidence="3 8" id="KW-0540">Nuclease</keyword>
<dbReference type="OrthoDB" id="9807740at2"/>
<dbReference type="AlphaFoldDB" id="A0A662ZFM4"/>
<comment type="cofactor">
    <cofactor evidence="8">
        <name>Zn(2+)</name>
        <dbReference type="ChEBI" id="CHEBI:29105"/>
    </cofactor>
    <text evidence="8">Binds 1 zinc ion.</text>
</comment>
<keyword evidence="4 8" id="KW-0479">Metal-binding</keyword>
<evidence type="ECO:0000256" key="8">
    <source>
        <dbReference type="HAMAP-Rule" id="MF_00009"/>
    </source>
</evidence>
<dbReference type="NCBIfam" id="TIGR00043">
    <property type="entry name" value="rRNA maturation RNase YbeY"/>
    <property type="match status" value="2"/>
</dbReference>
<dbReference type="GO" id="GO:0005737">
    <property type="term" value="C:cytoplasm"/>
    <property type="evidence" value="ECO:0007669"/>
    <property type="project" value="UniProtKB-SubCell"/>
</dbReference>
<comment type="function">
    <text evidence="8">Single strand-specific metallo-endoribonuclease involved in late-stage 70S ribosome quality control and in maturation of the 3' terminus of the 16S rRNA.</text>
</comment>
<keyword evidence="2 8" id="KW-0690">Ribosome biogenesis</keyword>
<accession>A0A662ZFM4</accession>
<evidence type="ECO:0000256" key="4">
    <source>
        <dbReference type="ARBA" id="ARBA00022723"/>
    </source>
</evidence>
<dbReference type="RefSeq" id="WP_093139879.1">
    <property type="nucleotide sequence ID" value="NZ_FOXF01000001.1"/>
</dbReference>
<dbReference type="GO" id="GO:0004521">
    <property type="term" value="F:RNA endonuclease activity"/>
    <property type="evidence" value="ECO:0007669"/>
    <property type="project" value="UniProtKB-UniRule"/>
</dbReference>
<dbReference type="PROSITE" id="PS01306">
    <property type="entry name" value="UPF0054"/>
    <property type="match status" value="1"/>
</dbReference>
<reference evidence="10 11" key="1">
    <citation type="submission" date="2016-10" db="EMBL/GenBank/DDBJ databases">
        <authorList>
            <person name="Varghese N."/>
            <person name="Submissions S."/>
        </authorList>
    </citation>
    <scope>NUCLEOTIDE SEQUENCE [LARGE SCALE GENOMIC DNA]</scope>
    <source>
        <strain evidence="10 11">DSM 1361</strain>
    </source>
</reference>
<evidence type="ECO:0000256" key="5">
    <source>
        <dbReference type="ARBA" id="ARBA00022759"/>
    </source>
</evidence>
<organism evidence="10 11">
    <name type="scientific">Ruminobacter amylophilus</name>
    <dbReference type="NCBI Taxonomy" id="867"/>
    <lineage>
        <taxon>Bacteria</taxon>
        <taxon>Pseudomonadati</taxon>
        <taxon>Pseudomonadota</taxon>
        <taxon>Gammaproteobacteria</taxon>
        <taxon>Aeromonadales</taxon>
        <taxon>Succinivibrionaceae</taxon>
        <taxon>Ruminobacter</taxon>
    </lineage>
</organism>
<dbReference type="Proteomes" id="UP000243745">
    <property type="component" value="Unassembled WGS sequence"/>
</dbReference>
<keyword evidence="5 8" id="KW-0255">Endonuclease</keyword>
<dbReference type="PANTHER" id="PTHR46986">
    <property type="entry name" value="ENDORIBONUCLEASE YBEY, CHLOROPLASTIC"/>
    <property type="match status" value="1"/>
</dbReference>
<evidence type="ECO:0000256" key="7">
    <source>
        <dbReference type="ARBA" id="ARBA00022833"/>
    </source>
</evidence>
<protein>
    <recommendedName>
        <fullName evidence="8">Endoribonuclease YbeY</fullName>
        <ecNumber evidence="8">3.1.-.-</ecNumber>
    </recommendedName>
</protein>
<keyword evidence="7 8" id="KW-0862">Zinc</keyword>
<evidence type="ECO:0000256" key="2">
    <source>
        <dbReference type="ARBA" id="ARBA00022517"/>
    </source>
</evidence>
<dbReference type="GO" id="GO:0006364">
    <property type="term" value="P:rRNA processing"/>
    <property type="evidence" value="ECO:0007669"/>
    <property type="project" value="UniProtKB-UniRule"/>
</dbReference>
<name>A0A662ZFM4_9GAMM</name>
<feature type="binding site" evidence="8">
    <location>
        <position position="191"/>
    </location>
    <ligand>
        <name>Zn(2+)</name>
        <dbReference type="ChEBI" id="CHEBI:29105"/>
        <note>catalytic</note>
    </ligand>
</feature>
<keyword evidence="8" id="KW-0698">rRNA processing</keyword>
<feature type="binding site" evidence="8">
    <location>
        <position position="185"/>
    </location>
    <ligand>
        <name>Zn(2+)</name>
        <dbReference type="ChEBI" id="CHEBI:29105"/>
        <note>catalytic</note>
    </ligand>
</feature>
<dbReference type="PANTHER" id="PTHR46986:SF1">
    <property type="entry name" value="ENDORIBONUCLEASE YBEY, CHLOROPLASTIC"/>
    <property type="match status" value="1"/>
</dbReference>
<evidence type="ECO:0000256" key="3">
    <source>
        <dbReference type="ARBA" id="ARBA00022722"/>
    </source>
</evidence>
<comment type="subcellular location">
    <subcellularLocation>
        <location evidence="8">Cytoplasm</location>
    </subcellularLocation>
</comment>
<dbReference type="HAMAP" id="MF_00009">
    <property type="entry name" value="Endoribonucl_YbeY"/>
    <property type="match status" value="1"/>
</dbReference>
<dbReference type="Gene3D" id="3.40.390.30">
    <property type="entry name" value="Metalloproteases ('zincins'), catalytic domain"/>
    <property type="match status" value="1"/>
</dbReference>